<sequence length="150" mass="17124">MDEYSQTKTTPPLTTEAVQSIFSAFATAMYNWEKDFYKKRLEILDGNGCRSTLIEKGRADLQAIFSAHVVNKGRNYDRLENLVCGVNPEYDINEKSVKISITKKNAATVVFEKNSGSFEQYCLNLTQTNGELKIQNRKFNDEGKWISTYV</sequence>
<dbReference type="EMBL" id="LJPM01000492">
    <property type="protein sequence ID" value="KPW12884.1"/>
    <property type="molecule type" value="Genomic_DNA"/>
</dbReference>
<accession>A0A0P9HDP8</accession>
<dbReference type="PATRIC" id="fig|199198.5.peg.2325"/>
<evidence type="ECO:0000259" key="1">
    <source>
        <dbReference type="Pfam" id="PF15655"/>
    </source>
</evidence>
<dbReference type="AlphaFoldDB" id="A0A0P9HDP8"/>
<evidence type="ECO:0000313" key="3">
    <source>
        <dbReference type="Proteomes" id="UP000050297"/>
    </source>
</evidence>
<dbReference type="Pfam" id="PF15655">
    <property type="entry name" value="Imm-NTF2"/>
    <property type="match status" value="1"/>
</dbReference>
<feature type="domain" description="NTF2 fold immunity protein" evidence="1">
    <location>
        <begin position="19"/>
        <end position="146"/>
    </location>
</feature>
<protein>
    <recommendedName>
        <fullName evidence="1">NTF2 fold immunity protein domain-containing protein</fullName>
    </recommendedName>
</protein>
<dbReference type="Proteomes" id="UP000050297">
    <property type="component" value="Unassembled WGS sequence"/>
</dbReference>
<comment type="caution">
    <text evidence="2">The sequence shown here is derived from an EMBL/GenBank/DDBJ whole genome shotgun (WGS) entry which is preliminary data.</text>
</comment>
<gene>
    <name evidence="2" type="ORF">ALO91_01647</name>
</gene>
<organism evidence="2 3">
    <name type="scientific">Pseudomonas syringae pv. aceris</name>
    <dbReference type="NCBI Taxonomy" id="199198"/>
    <lineage>
        <taxon>Bacteria</taxon>
        <taxon>Pseudomonadati</taxon>
        <taxon>Pseudomonadota</taxon>
        <taxon>Gammaproteobacteria</taxon>
        <taxon>Pseudomonadales</taxon>
        <taxon>Pseudomonadaceae</taxon>
        <taxon>Pseudomonas</taxon>
        <taxon>Pseudomonas syringae</taxon>
    </lineage>
</organism>
<name>A0A0P9HDP8_PSESX</name>
<evidence type="ECO:0000313" key="2">
    <source>
        <dbReference type="EMBL" id="KPW12884.1"/>
    </source>
</evidence>
<dbReference type="InterPro" id="IPR028049">
    <property type="entry name" value="Imm-NTF2"/>
</dbReference>
<proteinExistence type="predicted"/>
<dbReference type="RefSeq" id="WP_080374753.1">
    <property type="nucleotide sequence ID" value="NZ_LGAR01000123.1"/>
</dbReference>
<reference evidence="2 3" key="1">
    <citation type="submission" date="2015-09" db="EMBL/GenBank/DDBJ databases">
        <title>Genome announcement of multiple Pseudomonas syringae strains.</title>
        <authorList>
            <person name="Thakur S."/>
            <person name="Wang P.W."/>
            <person name="Gong Y."/>
            <person name="Weir B.S."/>
            <person name="Guttman D.S."/>
        </authorList>
    </citation>
    <scope>NUCLEOTIDE SEQUENCE [LARGE SCALE GENOMIC DNA]</scope>
    <source>
        <strain evidence="2 3">ICMP2802</strain>
    </source>
</reference>